<dbReference type="AlphaFoldDB" id="A0A9R0YF95"/>
<keyword evidence="1" id="KW-0808">Transferase</keyword>
<proteinExistence type="inferred from homology"/>
<feature type="domain" description="Protein kinase" evidence="7">
    <location>
        <begin position="29"/>
        <end position="317"/>
    </location>
</feature>
<keyword evidence="4 5" id="KW-0067">ATP-binding</keyword>
<evidence type="ECO:0000313" key="9">
    <source>
        <dbReference type="Proteomes" id="UP000324705"/>
    </source>
</evidence>
<dbReference type="PANTHER" id="PTHR45707">
    <property type="entry name" value="C2 CALCIUM/LIPID-BINDING PLANT PHOSPHORIBOSYLTRANSFERASE FAMILY PROTEIN"/>
    <property type="match status" value="1"/>
</dbReference>
<keyword evidence="9" id="KW-1185">Reference proteome</keyword>
<dbReference type="PIRSF" id="PIRSF000654">
    <property type="entry name" value="Integrin-linked_kinase"/>
    <property type="match status" value="1"/>
</dbReference>
<evidence type="ECO:0000256" key="5">
    <source>
        <dbReference type="PROSITE-ProRule" id="PRU10141"/>
    </source>
</evidence>
<reference evidence="8 9" key="1">
    <citation type="submission" date="2017-09" db="EMBL/GenBank/DDBJ databases">
        <authorList>
            <consortium name="International Durum Wheat Genome Sequencing Consortium (IDWGSC)"/>
            <person name="Milanesi L."/>
        </authorList>
    </citation>
    <scope>NUCLEOTIDE SEQUENCE [LARGE SCALE GENOMIC DNA]</scope>
    <source>
        <strain evidence="9">cv. Svevo</strain>
    </source>
</reference>
<dbReference type="SUPFAM" id="SSF56112">
    <property type="entry name" value="Protein kinase-like (PK-like)"/>
    <property type="match status" value="1"/>
</dbReference>
<dbReference type="Gene3D" id="3.30.200.20">
    <property type="entry name" value="Phosphorylase Kinase, domain 1"/>
    <property type="match status" value="1"/>
</dbReference>
<keyword evidence="2 5" id="KW-0547">Nucleotide-binding</keyword>
<dbReference type="Gramene" id="TRITD6Bv1G012420.1">
    <property type="protein sequence ID" value="TRITD6Bv1G012420.1"/>
    <property type="gene ID" value="TRITD6Bv1G012420"/>
</dbReference>
<accession>A0A9R0YF95</accession>
<evidence type="ECO:0000256" key="2">
    <source>
        <dbReference type="ARBA" id="ARBA00022741"/>
    </source>
</evidence>
<dbReference type="GO" id="GO:0005524">
    <property type="term" value="F:ATP binding"/>
    <property type="evidence" value="ECO:0007669"/>
    <property type="project" value="UniProtKB-UniRule"/>
</dbReference>
<dbReference type="PROSITE" id="PS00108">
    <property type="entry name" value="PROTEIN_KINASE_ST"/>
    <property type="match status" value="1"/>
</dbReference>
<organism evidence="8 9">
    <name type="scientific">Triticum turgidum subsp. durum</name>
    <name type="common">Durum wheat</name>
    <name type="synonym">Triticum durum</name>
    <dbReference type="NCBI Taxonomy" id="4567"/>
    <lineage>
        <taxon>Eukaryota</taxon>
        <taxon>Viridiplantae</taxon>
        <taxon>Streptophyta</taxon>
        <taxon>Embryophyta</taxon>
        <taxon>Tracheophyta</taxon>
        <taxon>Spermatophyta</taxon>
        <taxon>Magnoliopsida</taxon>
        <taxon>Liliopsida</taxon>
        <taxon>Poales</taxon>
        <taxon>Poaceae</taxon>
        <taxon>BOP clade</taxon>
        <taxon>Pooideae</taxon>
        <taxon>Triticodae</taxon>
        <taxon>Triticeae</taxon>
        <taxon>Triticinae</taxon>
        <taxon>Triticum</taxon>
    </lineage>
</organism>
<dbReference type="SMART" id="SM00220">
    <property type="entry name" value="S_TKc"/>
    <property type="match status" value="1"/>
</dbReference>
<dbReference type="Proteomes" id="UP000324705">
    <property type="component" value="Chromosome 6B"/>
</dbReference>
<dbReference type="GO" id="GO:0004674">
    <property type="term" value="F:protein serine/threonine kinase activity"/>
    <property type="evidence" value="ECO:0007669"/>
    <property type="project" value="UniProtKB-KW"/>
</dbReference>
<dbReference type="FunFam" id="1.10.510.10:FF:000625">
    <property type="entry name" value="Cysteine-rich receptor-like protein kinase 6"/>
    <property type="match status" value="1"/>
</dbReference>
<keyword evidence="3" id="KW-0418">Kinase</keyword>
<evidence type="ECO:0000256" key="4">
    <source>
        <dbReference type="ARBA" id="ARBA00022840"/>
    </source>
</evidence>
<dbReference type="PANTHER" id="PTHR45707:SF46">
    <property type="entry name" value="PROTEIN KINASE DOMAIN-CONTAINING PROTEIN"/>
    <property type="match status" value="1"/>
</dbReference>
<evidence type="ECO:0000259" key="7">
    <source>
        <dbReference type="PROSITE" id="PS50011"/>
    </source>
</evidence>
<feature type="binding site" evidence="5">
    <location>
        <position position="57"/>
    </location>
    <ligand>
        <name>ATP</name>
        <dbReference type="ChEBI" id="CHEBI:30616"/>
    </ligand>
</feature>
<evidence type="ECO:0000256" key="1">
    <source>
        <dbReference type="ARBA" id="ARBA00022679"/>
    </source>
</evidence>
<keyword evidence="6" id="KW-0723">Serine/threonine-protein kinase</keyword>
<protein>
    <recommendedName>
        <fullName evidence="7">Protein kinase domain-containing protein</fullName>
    </recommendedName>
</protein>
<evidence type="ECO:0000256" key="6">
    <source>
        <dbReference type="RuleBase" id="RU000304"/>
    </source>
</evidence>
<dbReference type="FunFam" id="3.30.200.20:FF:000465">
    <property type="entry name" value="Cysteine-rich receptor-like protein kinase 6"/>
    <property type="match status" value="1"/>
</dbReference>
<dbReference type="PROSITE" id="PS00107">
    <property type="entry name" value="PROTEIN_KINASE_ATP"/>
    <property type="match status" value="1"/>
</dbReference>
<evidence type="ECO:0000313" key="8">
    <source>
        <dbReference type="EMBL" id="VAI53384.1"/>
    </source>
</evidence>
<dbReference type="PROSITE" id="PS50011">
    <property type="entry name" value="PROTEIN_KINASE_DOM"/>
    <property type="match status" value="1"/>
</dbReference>
<dbReference type="EMBL" id="LT934122">
    <property type="protein sequence ID" value="VAI53384.1"/>
    <property type="molecule type" value="Genomic_DNA"/>
</dbReference>
<dbReference type="InterPro" id="IPR008271">
    <property type="entry name" value="Ser/Thr_kinase_AS"/>
</dbReference>
<sequence length="317" mass="36222">MALANKFERASATARKFTLEYLEQITNNFSEEHVIGRGAYGVVYKGVLENGEVIALKKLCWRPDTNDTEFSTEFNNLMRVQHPNITRLVGYCYHQGHELIEHKGEYIFPHVEERVLCFEYLKGGSLDKKISDESCGLDWHTRFKIINGVSLGLHYLHNGSKDSIYHLDLKPANILLDKNMVPKIGDFGLSRLFPSAQTIITNKNIGTRGYMPPEYIDKGEITSKHDVFSLGVIIIPIMAGDEGYFKSAHMSSQEFLELVHENWRKRLQATMLSHTSDQIETCIKIALRCVEVDRNKRPTIAEIVNELNKVGTREEFT</sequence>
<dbReference type="Pfam" id="PF00069">
    <property type="entry name" value="Pkinase"/>
    <property type="match status" value="1"/>
</dbReference>
<dbReference type="InterPro" id="IPR017441">
    <property type="entry name" value="Protein_kinase_ATP_BS"/>
</dbReference>
<name>A0A9R0YF95_TRITD</name>
<gene>
    <name evidence="8" type="ORF">TRITD_6Bv1G012420</name>
</gene>
<comment type="similarity">
    <text evidence="6">Belongs to the protein kinase superfamily.</text>
</comment>
<dbReference type="InterPro" id="IPR011009">
    <property type="entry name" value="Kinase-like_dom_sf"/>
</dbReference>
<dbReference type="InterPro" id="IPR000719">
    <property type="entry name" value="Prot_kinase_dom"/>
</dbReference>
<dbReference type="Gene3D" id="1.10.510.10">
    <property type="entry name" value="Transferase(Phosphotransferase) domain 1"/>
    <property type="match status" value="1"/>
</dbReference>
<evidence type="ECO:0000256" key="3">
    <source>
        <dbReference type="ARBA" id="ARBA00022777"/>
    </source>
</evidence>